<keyword evidence="1" id="KW-0175">Coiled coil</keyword>
<accession>A0A2N9EKY6</accession>
<name>A0A2N9EKY6_FAGSY</name>
<gene>
    <name evidence="3" type="ORF">FSB_LOCUS3121</name>
</gene>
<sequence length="827" mass="92658">MERRTVEHLLERPCFIDSAGRPRSAPILLGYEPSYKSFQKGPIVKDSRQVEVTVLRPGRDQEDYIEAPFTDPNFVPLVQTSKVGLPVIRFPSIFDLIPDISEDMPVQRRSINLRSVLGSFAPQASETFTLPLAPGFSEGESVMKRRKKGEEVAEEAGEQRALAPTEPSMTKSPSKKGKDKNSRTPQKAIGDVSSINAVQGIFEVGSRLLETEHLLNDSLIKNDRLCKLENTALARIQKAKSQHQSAEARLHKAECQVMEISAKLERKYDRSNELRSEIHKLRAELAEARSGAQNAESAAQAYYDQGFEEATVSLKSQLAQECNIYFLKGWVSALEQAAVDDNSKLYPLGQEYQPFQLGIPENLEEGVADGLKDPETVEDPMDPEAAKDLRHQEQIQTEEVQDVEEDVSDKEDDVNVDGNWQNPVLSCPLIPGVPDKDFIAKEVAFVERRAVEHLLTRPCFIDSEGRPRSASILLNYVPTYKSFQKGPVVKDRRQAEVTVSRPRRDQEDIIQAVPLTKKRGIQIPHLVNPLSDPHFVPSTQPSEVGIPIIHFPSLFDPTTQPDDVMPVQKQTVDIGTVLGTSVPQSSEISSLPAPSGFSQGEDVGKKRKKGEEEDREDENQQELPLTEPLKAKSPSKRSNSKSARALQKATGHIPYKQKHRNNEPQVQWNCVLSVDRWPVNEDDYIIKGNEVRGRQMADAVGKALLLPRDMKVWQEDSSERMLENLKRDSVLAGSWLLETERHLRQSLEENVRLKALEKKASAVIQAAENGRKSAEAGLKTTERQMTERSEKCNQEIEHSNKLQMDISTLRAELNDARAAAQRANDEA</sequence>
<evidence type="ECO:0000256" key="2">
    <source>
        <dbReference type="SAM" id="MobiDB-lite"/>
    </source>
</evidence>
<proteinExistence type="predicted"/>
<organism evidence="3">
    <name type="scientific">Fagus sylvatica</name>
    <name type="common">Beechnut</name>
    <dbReference type="NCBI Taxonomy" id="28930"/>
    <lineage>
        <taxon>Eukaryota</taxon>
        <taxon>Viridiplantae</taxon>
        <taxon>Streptophyta</taxon>
        <taxon>Embryophyta</taxon>
        <taxon>Tracheophyta</taxon>
        <taxon>Spermatophyta</taxon>
        <taxon>Magnoliopsida</taxon>
        <taxon>eudicotyledons</taxon>
        <taxon>Gunneridae</taxon>
        <taxon>Pentapetalae</taxon>
        <taxon>rosids</taxon>
        <taxon>fabids</taxon>
        <taxon>Fagales</taxon>
        <taxon>Fagaceae</taxon>
        <taxon>Fagus</taxon>
    </lineage>
</organism>
<dbReference type="EMBL" id="OIVN01000149">
    <property type="protein sequence ID" value="SPC75239.1"/>
    <property type="molecule type" value="Genomic_DNA"/>
</dbReference>
<reference evidence="3" key="1">
    <citation type="submission" date="2018-02" db="EMBL/GenBank/DDBJ databases">
        <authorList>
            <person name="Cohen D.B."/>
            <person name="Kent A.D."/>
        </authorList>
    </citation>
    <scope>NUCLEOTIDE SEQUENCE</scope>
</reference>
<feature type="coiled-coil region" evidence="1">
    <location>
        <begin position="236"/>
        <end position="298"/>
    </location>
</feature>
<feature type="coiled-coil region" evidence="1">
    <location>
        <begin position="764"/>
        <end position="826"/>
    </location>
</feature>
<evidence type="ECO:0000313" key="3">
    <source>
        <dbReference type="EMBL" id="SPC75239.1"/>
    </source>
</evidence>
<feature type="region of interest" description="Disordered" evidence="2">
    <location>
        <begin position="584"/>
        <end position="652"/>
    </location>
</feature>
<protein>
    <submittedName>
        <fullName evidence="3">Uncharacterized protein</fullName>
    </submittedName>
</protein>
<evidence type="ECO:0000256" key="1">
    <source>
        <dbReference type="SAM" id="Coils"/>
    </source>
</evidence>
<feature type="region of interest" description="Disordered" evidence="2">
    <location>
        <begin position="139"/>
        <end position="190"/>
    </location>
</feature>
<dbReference type="AlphaFoldDB" id="A0A2N9EKY6"/>